<keyword evidence="2" id="KW-1185">Reference proteome</keyword>
<dbReference type="RefSeq" id="WP_142942051.1">
    <property type="nucleotide sequence ID" value="NZ_VIKR01000002.1"/>
</dbReference>
<gene>
    <name evidence="1" type="ORF">FLL45_10980</name>
</gene>
<accession>A0A545TDY8</accession>
<comment type="caution">
    <text evidence="1">The sequence shown here is derived from an EMBL/GenBank/DDBJ whole genome shotgun (WGS) entry which is preliminary data.</text>
</comment>
<proteinExistence type="predicted"/>
<evidence type="ECO:0000313" key="1">
    <source>
        <dbReference type="EMBL" id="TQV75437.1"/>
    </source>
</evidence>
<organism evidence="1 2">
    <name type="scientific">Aliikangiella marina</name>
    <dbReference type="NCBI Taxonomy" id="1712262"/>
    <lineage>
        <taxon>Bacteria</taxon>
        <taxon>Pseudomonadati</taxon>
        <taxon>Pseudomonadota</taxon>
        <taxon>Gammaproteobacteria</taxon>
        <taxon>Oceanospirillales</taxon>
        <taxon>Pleioneaceae</taxon>
        <taxon>Aliikangiella</taxon>
    </lineage>
</organism>
<evidence type="ECO:0000313" key="2">
    <source>
        <dbReference type="Proteomes" id="UP000317839"/>
    </source>
</evidence>
<dbReference type="OrthoDB" id="7404855at2"/>
<dbReference type="AlphaFoldDB" id="A0A545TDY8"/>
<reference evidence="1 2" key="1">
    <citation type="submission" date="2019-06" db="EMBL/GenBank/DDBJ databases">
        <title>Draft genome of Aliikangiella marina GYP-15.</title>
        <authorList>
            <person name="Wang G."/>
        </authorList>
    </citation>
    <scope>NUCLEOTIDE SEQUENCE [LARGE SCALE GENOMIC DNA]</scope>
    <source>
        <strain evidence="1 2">GYP-15</strain>
    </source>
</reference>
<dbReference type="EMBL" id="VIKR01000002">
    <property type="protein sequence ID" value="TQV75437.1"/>
    <property type="molecule type" value="Genomic_DNA"/>
</dbReference>
<protein>
    <submittedName>
        <fullName evidence="1">Uncharacterized protein</fullName>
    </submittedName>
</protein>
<dbReference type="Proteomes" id="UP000317839">
    <property type="component" value="Unassembled WGS sequence"/>
</dbReference>
<sequence>MFSKTKQNKIEFFTDFEGLLDTPPQPANRFYPDWFKKTAASHSIPPTQKFPLGISEALGLSNVNVTVRRCPGIISLLSEGYIVPLWSDHVVQVRPNTINAFAANHSGGISLHSQQNQYKTMPLPEGYYPDAVKFTNPWKVVTPKGWSVLVMAPFYQFENRFQVLPGVVDADSYHHIHVNTLFKSAPADHQLKMGMPFIQVIPFERKALEMEVRHSTDQDKKRIENLRFKMDKFFAKNKAIKSESQD</sequence>
<name>A0A545TDY8_9GAMM</name>